<organism evidence="2 3">
    <name type="scientific">Paenisporosarcina quisquiliarum</name>
    <dbReference type="NCBI Taxonomy" id="365346"/>
    <lineage>
        <taxon>Bacteria</taxon>
        <taxon>Bacillati</taxon>
        <taxon>Bacillota</taxon>
        <taxon>Bacilli</taxon>
        <taxon>Bacillales</taxon>
        <taxon>Caryophanaceae</taxon>
        <taxon>Paenisporosarcina</taxon>
    </lineage>
</organism>
<sequence>MHPIELIELMIVGGILFVILLVSFILKGKWRKIIQGLAILYLMSFGIFYFVRPYWIDLQIEKKVGYIQRHLEEQYPGETWGYWTVPHREDGYEQMNPYHIGVIFDTEPEVEYIYFARDKDNIIQTGYSSQNELQSDLIHLEILEE</sequence>
<dbReference type="EMBL" id="JAMKBJ010000011">
    <property type="protein sequence ID" value="MCZ8538037.1"/>
    <property type="molecule type" value="Genomic_DNA"/>
</dbReference>
<feature type="transmembrane region" description="Helical" evidence="1">
    <location>
        <begin position="6"/>
        <end position="26"/>
    </location>
</feature>
<keyword evidence="1" id="KW-0472">Membrane</keyword>
<evidence type="ECO:0000256" key="1">
    <source>
        <dbReference type="SAM" id="Phobius"/>
    </source>
</evidence>
<accession>A0A9X3REW3</accession>
<evidence type="ECO:0000313" key="2">
    <source>
        <dbReference type="EMBL" id="MCZ8538037.1"/>
    </source>
</evidence>
<reference evidence="2" key="1">
    <citation type="submission" date="2022-05" db="EMBL/GenBank/DDBJ databases">
        <authorList>
            <person name="Colautti A."/>
            <person name="Iacumin L."/>
        </authorList>
    </citation>
    <scope>NUCLEOTIDE SEQUENCE</scope>
    <source>
        <strain evidence="2">SK 55</strain>
    </source>
</reference>
<proteinExistence type="predicted"/>
<dbReference type="RefSeq" id="WP_269927106.1">
    <property type="nucleotide sequence ID" value="NZ_JAMKBJ010000011.1"/>
</dbReference>
<protein>
    <submittedName>
        <fullName evidence="2">Uncharacterized protein</fullName>
    </submittedName>
</protein>
<keyword evidence="1" id="KW-1133">Transmembrane helix</keyword>
<keyword evidence="3" id="KW-1185">Reference proteome</keyword>
<feature type="transmembrane region" description="Helical" evidence="1">
    <location>
        <begin position="33"/>
        <end position="51"/>
    </location>
</feature>
<dbReference type="Proteomes" id="UP001152173">
    <property type="component" value="Unassembled WGS sequence"/>
</dbReference>
<name>A0A9X3REW3_9BACL</name>
<gene>
    <name evidence="2" type="ORF">M9R32_12645</name>
</gene>
<keyword evidence="1" id="KW-0812">Transmembrane</keyword>
<dbReference type="AlphaFoldDB" id="A0A9X3REW3"/>
<comment type="caution">
    <text evidence="2">The sequence shown here is derived from an EMBL/GenBank/DDBJ whole genome shotgun (WGS) entry which is preliminary data.</text>
</comment>
<evidence type="ECO:0000313" key="3">
    <source>
        <dbReference type="Proteomes" id="UP001152173"/>
    </source>
</evidence>